<evidence type="ECO:0000313" key="3">
    <source>
        <dbReference type="EMBL" id="WWC59797.1"/>
    </source>
</evidence>
<dbReference type="EMBL" id="KI894028">
    <property type="protein sequence ID" value="OBR87299.1"/>
    <property type="molecule type" value="Genomic_DNA"/>
</dbReference>
<organism evidence="2">
    <name type="scientific">Kwoniella dejecticola CBS 10117</name>
    <dbReference type="NCBI Taxonomy" id="1296121"/>
    <lineage>
        <taxon>Eukaryota</taxon>
        <taxon>Fungi</taxon>
        <taxon>Dikarya</taxon>
        <taxon>Basidiomycota</taxon>
        <taxon>Agaricomycotina</taxon>
        <taxon>Tremellomycetes</taxon>
        <taxon>Tremellales</taxon>
        <taxon>Cryptococcaceae</taxon>
        <taxon>Kwoniella</taxon>
    </lineage>
</organism>
<accession>A0A1A6AB71</accession>
<keyword evidence="4" id="KW-1185">Reference proteome</keyword>
<name>A0A1A6AB71_9TREE</name>
<proteinExistence type="predicted"/>
<sequence length="450" mass="50686">MSGRIPGDSRGRPHRVGESFTDSRPRPSVSPNRQNAFEQDLFAGTIHDNSNTVRTQSLNKTFDIAHIHAQAGQVLPSSMEHSDPAVQPYGYSYFPSSHQGGYNAQTGNHQPCNPNYQLLYPQYNSSGHINQYFGMTAEQIGNSNAHWDGSSVYPIPGEVSNPYPRQVLHSGEASQLDLAGYDINVALEEEEEEEEEEPSVPFQAEGQAYQTDAAARQSQETATGLSLEQMQELRSYYNMWEGLAAHLRQGGAVGERYLPAAQLGEDLNDYLSTIKDLFEDRPHDFPNSIDFPRLANYRALADDWCSQSPDLITMNERANQTLRDWRLSDVHTLLADPLDNVSINRVGRLNYYHNPNSVFYQLTTASNHRAGSNVKRLQPYRELRQCSADTVASSKEEHLQVYSPVSKKKIKEALQSLKTDAPDYLKEIESTECLLKGWEVETASKRKNRR</sequence>
<dbReference type="GeneID" id="28965200"/>
<evidence type="ECO:0000313" key="4">
    <source>
        <dbReference type="Proteomes" id="UP000078595"/>
    </source>
</evidence>
<reference evidence="2" key="1">
    <citation type="submission" date="2013-07" db="EMBL/GenBank/DDBJ databases">
        <title>The Genome Sequence of Cryptococcus dejecticola CBS10117.</title>
        <authorList>
            <consortium name="The Broad Institute Genome Sequencing Platform"/>
            <person name="Cuomo C."/>
            <person name="Litvintseva A."/>
            <person name="Chen Y."/>
            <person name="Heitman J."/>
            <person name="Sun S."/>
            <person name="Springer D."/>
            <person name="Dromer F."/>
            <person name="Young S.K."/>
            <person name="Zeng Q."/>
            <person name="Gargeya S."/>
            <person name="Fitzgerald M."/>
            <person name="Abouelleil A."/>
            <person name="Alvarado L."/>
            <person name="Berlin A.M."/>
            <person name="Chapman S.B."/>
            <person name="Dewar J."/>
            <person name="Goldberg J."/>
            <person name="Griggs A."/>
            <person name="Gujja S."/>
            <person name="Hansen M."/>
            <person name="Howarth C."/>
            <person name="Imamovic A."/>
            <person name="Larimer J."/>
            <person name="McCowan C."/>
            <person name="Murphy C."/>
            <person name="Pearson M."/>
            <person name="Priest M."/>
            <person name="Roberts A."/>
            <person name="Saif S."/>
            <person name="Shea T."/>
            <person name="Sykes S."/>
            <person name="Wortman J."/>
            <person name="Nusbaum C."/>
            <person name="Birren B."/>
        </authorList>
    </citation>
    <scope>NUCLEOTIDE SEQUENCE [LARGE SCALE GENOMIC DNA]</scope>
    <source>
        <strain evidence="2">CBS 10117</strain>
    </source>
</reference>
<gene>
    <name evidence="2" type="ORF">I303_01501</name>
    <name evidence="3" type="ORF">I303_102359</name>
</gene>
<dbReference type="VEuPathDB" id="FungiDB:I303_01501"/>
<reference evidence="3" key="3">
    <citation type="submission" date="2024-02" db="EMBL/GenBank/DDBJ databases">
        <title>Comparative genomics of Cryptococcus and Kwoniella reveals pathogenesis evolution and contrasting modes of karyotype evolution via chromosome fusion or intercentromeric recombination.</title>
        <authorList>
            <person name="Coelho M.A."/>
            <person name="David-Palma M."/>
            <person name="Shea T."/>
            <person name="Bowers K."/>
            <person name="McGinley-Smith S."/>
            <person name="Mohammad A.W."/>
            <person name="Gnirke A."/>
            <person name="Yurkov A.M."/>
            <person name="Nowrousian M."/>
            <person name="Sun S."/>
            <person name="Cuomo C.A."/>
            <person name="Heitman J."/>
        </authorList>
    </citation>
    <scope>NUCLEOTIDE SEQUENCE</scope>
    <source>
        <strain evidence="3">CBS 10117</strain>
    </source>
</reference>
<dbReference type="EMBL" id="CP144531">
    <property type="protein sequence ID" value="WWC59797.1"/>
    <property type="molecule type" value="Genomic_DNA"/>
</dbReference>
<dbReference type="AlphaFoldDB" id="A0A1A6AB71"/>
<dbReference type="KEGG" id="kdj:28965200"/>
<evidence type="ECO:0000256" key="1">
    <source>
        <dbReference type="SAM" id="MobiDB-lite"/>
    </source>
</evidence>
<dbReference type="Proteomes" id="UP000078595">
    <property type="component" value="Chromosome 2"/>
</dbReference>
<protein>
    <submittedName>
        <fullName evidence="2">Uncharacterized protein</fullName>
    </submittedName>
</protein>
<evidence type="ECO:0000313" key="2">
    <source>
        <dbReference type="EMBL" id="OBR87299.1"/>
    </source>
</evidence>
<feature type="region of interest" description="Disordered" evidence="1">
    <location>
        <begin position="1"/>
        <end position="33"/>
    </location>
</feature>
<dbReference type="RefSeq" id="XP_018265141.1">
    <property type="nucleotide sequence ID" value="XM_018404860.1"/>
</dbReference>
<reference evidence="3" key="2">
    <citation type="submission" date="2013-07" db="EMBL/GenBank/DDBJ databases">
        <authorList>
            <consortium name="The Broad Institute Genome Sequencing Platform"/>
            <person name="Cuomo C."/>
            <person name="Litvintseva A."/>
            <person name="Chen Y."/>
            <person name="Heitman J."/>
            <person name="Sun S."/>
            <person name="Springer D."/>
            <person name="Dromer F."/>
            <person name="Young S.K."/>
            <person name="Zeng Q."/>
            <person name="Gargeya S."/>
            <person name="Fitzgerald M."/>
            <person name="Abouelleil A."/>
            <person name="Alvarado L."/>
            <person name="Berlin A.M."/>
            <person name="Chapman S.B."/>
            <person name="Dewar J."/>
            <person name="Goldberg J."/>
            <person name="Griggs A."/>
            <person name="Gujja S."/>
            <person name="Hansen M."/>
            <person name="Howarth C."/>
            <person name="Imamovic A."/>
            <person name="Larimer J."/>
            <person name="McCowan C."/>
            <person name="Murphy C."/>
            <person name="Pearson M."/>
            <person name="Priest M."/>
            <person name="Roberts A."/>
            <person name="Saif S."/>
            <person name="Shea T."/>
            <person name="Sykes S."/>
            <person name="Wortman J."/>
            <person name="Nusbaum C."/>
            <person name="Birren B."/>
        </authorList>
    </citation>
    <scope>NUCLEOTIDE SEQUENCE</scope>
    <source>
        <strain evidence="3">CBS 10117</strain>
    </source>
</reference>
<feature type="compositionally biased region" description="Basic and acidic residues" evidence="1">
    <location>
        <begin position="7"/>
        <end position="25"/>
    </location>
</feature>